<evidence type="ECO:0000313" key="3">
    <source>
        <dbReference type="Proteomes" id="UP001250932"/>
    </source>
</evidence>
<name>A0ABU3K2W0_9BACT</name>
<dbReference type="RefSeq" id="WP_313831079.1">
    <property type="nucleotide sequence ID" value="NZ_JAQOUE010000001.1"/>
</dbReference>
<protein>
    <submittedName>
        <fullName evidence="2">Tetratricopeptide repeat protein</fullName>
    </submittedName>
</protein>
<dbReference type="Proteomes" id="UP001250932">
    <property type="component" value="Unassembled WGS sequence"/>
</dbReference>
<organism evidence="2 3">
    <name type="scientific">Candidatus Nitronereus thalassa</name>
    <dbReference type="NCBI Taxonomy" id="3020898"/>
    <lineage>
        <taxon>Bacteria</taxon>
        <taxon>Pseudomonadati</taxon>
        <taxon>Nitrospirota</taxon>
        <taxon>Nitrospiria</taxon>
        <taxon>Nitrospirales</taxon>
        <taxon>Nitrospiraceae</taxon>
        <taxon>Candidatus Nitronereus</taxon>
    </lineage>
</organism>
<evidence type="ECO:0000313" key="2">
    <source>
        <dbReference type="EMBL" id="MDT7040721.1"/>
    </source>
</evidence>
<dbReference type="Gene3D" id="1.25.40.10">
    <property type="entry name" value="Tetratricopeptide repeat domain"/>
    <property type="match status" value="1"/>
</dbReference>
<proteinExistence type="predicted"/>
<dbReference type="SUPFAM" id="SSF48452">
    <property type="entry name" value="TPR-like"/>
    <property type="match status" value="1"/>
</dbReference>
<reference evidence="2 3" key="1">
    <citation type="journal article" date="2023" name="ISME J.">
        <title>Cultivation and genomic characterization of novel and ubiquitous marine nitrite-oxidizing bacteria from the Nitrospirales.</title>
        <authorList>
            <person name="Mueller A.J."/>
            <person name="Daebeler A."/>
            <person name="Herbold C.W."/>
            <person name="Kirkegaard R.H."/>
            <person name="Daims H."/>
        </authorList>
    </citation>
    <scope>NUCLEOTIDE SEQUENCE [LARGE SCALE GENOMIC DNA]</scope>
    <source>
        <strain evidence="2 3">EB</strain>
    </source>
</reference>
<comment type="caution">
    <text evidence="2">The sequence shown here is derived from an EMBL/GenBank/DDBJ whole genome shotgun (WGS) entry which is preliminary data.</text>
</comment>
<sequence length="84" mass="9352">MDGSDRKYEEAIQSQPKLAEAHYHLGLTLYRKGSLLAAQPHFIEVANLAPGHPAIWNAPPFRQYGTVEPETQEPAQDGHTGHQH</sequence>
<dbReference type="Pfam" id="PF13414">
    <property type="entry name" value="TPR_11"/>
    <property type="match status" value="1"/>
</dbReference>
<evidence type="ECO:0000256" key="1">
    <source>
        <dbReference type="SAM" id="MobiDB-lite"/>
    </source>
</evidence>
<dbReference type="EMBL" id="JAQOUE010000001">
    <property type="protein sequence ID" value="MDT7040721.1"/>
    <property type="molecule type" value="Genomic_DNA"/>
</dbReference>
<dbReference type="InterPro" id="IPR011990">
    <property type="entry name" value="TPR-like_helical_dom_sf"/>
</dbReference>
<keyword evidence="3" id="KW-1185">Reference proteome</keyword>
<accession>A0ABU3K2W0</accession>
<gene>
    <name evidence="2" type="ORF">PPG34_00055</name>
</gene>
<feature type="region of interest" description="Disordered" evidence="1">
    <location>
        <begin position="59"/>
        <end position="84"/>
    </location>
</feature>